<reference evidence="2 3" key="1">
    <citation type="submission" date="2018-10" db="EMBL/GenBank/DDBJ databases">
        <title>Butyricimonas faecalis sp. nov., isolated from human faeces and emended description of the genus Butyricimonas.</title>
        <authorList>
            <person name="Le Roy T."/>
            <person name="Van der Smissen P."/>
            <person name="Paquot A."/>
            <person name="Delzenne N."/>
            <person name="Muccioli G."/>
            <person name="Collet J.-F."/>
            <person name="Cani P.D."/>
        </authorList>
    </citation>
    <scope>NUCLEOTIDE SEQUENCE [LARGE SCALE GENOMIC DNA]</scope>
    <source>
        <strain evidence="2 3">H184</strain>
    </source>
</reference>
<dbReference type="Proteomes" id="UP000270673">
    <property type="component" value="Chromosome"/>
</dbReference>
<dbReference type="InterPro" id="IPR032466">
    <property type="entry name" value="Metal_Hydrolase"/>
</dbReference>
<feature type="binding site" evidence="1">
    <location>
        <position position="78"/>
    </location>
    <ligand>
        <name>a divalent metal cation</name>
        <dbReference type="ChEBI" id="CHEBI:60240"/>
        <label>1</label>
    </ligand>
</feature>
<dbReference type="GO" id="GO:0046872">
    <property type="term" value="F:metal ion binding"/>
    <property type="evidence" value="ECO:0007669"/>
    <property type="project" value="UniProtKB-KW"/>
</dbReference>
<feature type="binding site" evidence="1">
    <location>
        <position position="137"/>
    </location>
    <ligand>
        <name>a divalent metal cation</name>
        <dbReference type="ChEBI" id="CHEBI:60240"/>
        <label>2</label>
    </ligand>
</feature>
<sequence length="224" mass="25314">MNPYVNIHTHHVGEGINILDVGEGKAWVEKEEKREWIEGQNVFYSVGIHPMKLNESGENLFAGIEDTARMEKVIAIGECGLDRRSPIGMKTQEEILAVQVGLAEALRKPLIIHCVKAYSELIAMKRRTGSSVPWIVHGYNNNEQILRQLLNHGLYISVGAALLDSRSNAFRLLRMIPAERLFLENDDKEVEISVIYEAASAIFEVDVEVLKEITRNNYNKVFGK</sequence>
<keyword evidence="1" id="KW-0479">Metal-binding</keyword>
<keyword evidence="3" id="KW-1185">Reference proteome</keyword>
<feature type="binding site" evidence="1">
    <location>
        <position position="186"/>
    </location>
    <ligand>
        <name>a divalent metal cation</name>
        <dbReference type="ChEBI" id="CHEBI:60240"/>
        <label>1</label>
    </ligand>
</feature>
<dbReference type="PANTHER" id="PTHR46124:SF3">
    <property type="entry name" value="HYDROLASE"/>
    <property type="match status" value="1"/>
</dbReference>
<dbReference type="InterPro" id="IPR001130">
    <property type="entry name" value="TatD-like"/>
</dbReference>
<evidence type="ECO:0000313" key="3">
    <source>
        <dbReference type="Proteomes" id="UP000270673"/>
    </source>
</evidence>
<dbReference type="GO" id="GO:0005829">
    <property type="term" value="C:cytosol"/>
    <property type="evidence" value="ECO:0007669"/>
    <property type="project" value="TreeGrafter"/>
</dbReference>
<dbReference type="Gene3D" id="3.20.20.140">
    <property type="entry name" value="Metal-dependent hydrolases"/>
    <property type="match status" value="1"/>
</dbReference>
<dbReference type="Pfam" id="PF01026">
    <property type="entry name" value="TatD_DNase"/>
    <property type="match status" value="1"/>
</dbReference>
<evidence type="ECO:0000313" key="2">
    <source>
        <dbReference type="EMBL" id="AZS29757.1"/>
    </source>
</evidence>
<organism evidence="2 3">
    <name type="scientific">Butyricimonas faecalis</name>
    <dbReference type="NCBI Taxonomy" id="2093856"/>
    <lineage>
        <taxon>Bacteria</taxon>
        <taxon>Pseudomonadati</taxon>
        <taxon>Bacteroidota</taxon>
        <taxon>Bacteroidia</taxon>
        <taxon>Bacteroidales</taxon>
        <taxon>Odoribacteraceae</taxon>
        <taxon>Butyricimonas</taxon>
    </lineage>
</organism>
<proteinExistence type="predicted"/>
<evidence type="ECO:0000256" key="1">
    <source>
        <dbReference type="PIRSR" id="PIRSR005902-1"/>
    </source>
</evidence>
<dbReference type="KEGG" id="buy:D8S85_09490"/>
<dbReference type="RefSeq" id="WP_106480495.1">
    <property type="nucleotide sequence ID" value="NZ_LT984899.1"/>
</dbReference>
<accession>A0A3Q9IQW9</accession>
<dbReference type="AlphaFoldDB" id="A0A3Q9IQW9"/>
<dbReference type="PANTHER" id="PTHR46124">
    <property type="entry name" value="D-AMINOACYL-TRNA DEACYLASE"/>
    <property type="match status" value="1"/>
</dbReference>
<dbReference type="GO" id="GO:0016788">
    <property type="term" value="F:hydrolase activity, acting on ester bonds"/>
    <property type="evidence" value="ECO:0007669"/>
    <property type="project" value="InterPro"/>
</dbReference>
<protein>
    <submittedName>
        <fullName evidence="2">TatD family deoxyribonuclease</fullName>
    </submittedName>
</protein>
<dbReference type="PIRSF" id="PIRSF005902">
    <property type="entry name" value="DNase_TatD"/>
    <property type="match status" value="1"/>
</dbReference>
<name>A0A3Q9IQW9_9BACT</name>
<dbReference type="SUPFAM" id="SSF51556">
    <property type="entry name" value="Metallo-dependent hydrolases"/>
    <property type="match status" value="1"/>
</dbReference>
<feature type="binding site" evidence="1">
    <location>
        <position position="113"/>
    </location>
    <ligand>
        <name>a divalent metal cation</name>
        <dbReference type="ChEBI" id="CHEBI:60240"/>
        <label>2</label>
    </ligand>
</feature>
<gene>
    <name evidence="2" type="ORF">D8S85_09490</name>
</gene>
<dbReference type="EMBL" id="CP032819">
    <property type="protein sequence ID" value="AZS29757.1"/>
    <property type="molecule type" value="Genomic_DNA"/>
</dbReference>